<dbReference type="EMBL" id="PUEC01000008">
    <property type="protein sequence ID" value="PWB02945.1"/>
    <property type="molecule type" value="Genomic_DNA"/>
</dbReference>
<evidence type="ECO:0000313" key="3">
    <source>
        <dbReference type="Proteomes" id="UP000244905"/>
    </source>
</evidence>
<dbReference type="CDD" id="cd14948">
    <property type="entry name" value="BACON"/>
    <property type="match status" value="1"/>
</dbReference>
<dbReference type="AlphaFoldDB" id="A0A2V1IRD6"/>
<organism evidence="2 3">
    <name type="scientific">Duncaniella muris</name>
    <dbReference type="NCBI Taxonomy" id="2094150"/>
    <lineage>
        <taxon>Bacteria</taxon>
        <taxon>Pseudomonadati</taxon>
        <taxon>Bacteroidota</taxon>
        <taxon>Bacteroidia</taxon>
        <taxon>Bacteroidales</taxon>
        <taxon>Muribaculaceae</taxon>
        <taxon>Duncaniella</taxon>
    </lineage>
</organism>
<sequence>MKKPFLETLTAIALCFVGFSSCGVDDTAEDAVPRLKVDQNRVELIRTGTLSSGATATLTITANKGYNVTSDAEWLSVDKPTGRGAVNVSILAEKNESGAVRKGLLTITSGSNLSETITVVQNLEEDRDDHMPVGHIYFNDDFAWCVGGTDDVGSQTIGDARNIYTWNYEANGFTSSLPTFQSLYEDLNSNAKTVYTMNGYIKFDKTNTITAIAIRNLGIAAEKSTNVKVSFRCARYNTDKTTVVVAIEGEGSIDGGSQAGTRIVSAPVAMSADKLTWSDVSVNIRGISSKTKIIIGEQTYVKDGINNSGTFRWYMDDLKVERIER</sequence>
<dbReference type="RefSeq" id="WP_107031795.1">
    <property type="nucleotide sequence ID" value="NZ_CAJSYL010000005.1"/>
</dbReference>
<dbReference type="PROSITE" id="PS51257">
    <property type="entry name" value="PROKAR_LIPOPROTEIN"/>
    <property type="match status" value="1"/>
</dbReference>
<dbReference type="Proteomes" id="UP000244905">
    <property type="component" value="Unassembled WGS sequence"/>
</dbReference>
<gene>
    <name evidence="2" type="ORF">C5O23_04710</name>
</gene>
<evidence type="ECO:0000313" key="2">
    <source>
        <dbReference type="EMBL" id="PWB02945.1"/>
    </source>
</evidence>
<dbReference type="Gene3D" id="2.60.40.10">
    <property type="entry name" value="Immunoglobulins"/>
    <property type="match status" value="1"/>
</dbReference>
<comment type="caution">
    <text evidence="2">The sequence shown here is derived from an EMBL/GenBank/DDBJ whole genome shotgun (WGS) entry which is preliminary data.</text>
</comment>
<dbReference type="GeneID" id="82525645"/>
<dbReference type="InterPro" id="IPR024361">
    <property type="entry name" value="BACON"/>
</dbReference>
<keyword evidence="3" id="KW-1185">Reference proteome</keyword>
<feature type="domain" description="BACON" evidence="1">
    <location>
        <begin position="50"/>
        <end position="122"/>
    </location>
</feature>
<evidence type="ECO:0000259" key="1">
    <source>
        <dbReference type="Pfam" id="PF19190"/>
    </source>
</evidence>
<reference evidence="3" key="1">
    <citation type="submission" date="2018-02" db="EMBL/GenBank/DDBJ databases">
        <authorList>
            <person name="Clavel T."/>
            <person name="Strowig T."/>
        </authorList>
    </citation>
    <scope>NUCLEOTIDE SEQUENCE [LARGE SCALE GENOMIC DNA]</scope>
    <source>
        <strain evidence="3">DSM 103720</strain>
    </source>
</reference>
<name>A0A2V1IRD6_9BACT</name>
<accession>A0A2V1IRD6</accession>
<dbReference type="Pfam" id="PF19190">
    <property type="entry name" value="BACON_2"/>
    <property type="match status" value="1"/>
</dbReference>
<proteinExistence type="predicted"/>
<protein>
    <recommendedName>
        <fullName evidence="1">BACON domain-containing protein</fullName>
    </recommendedName>
</protein>
<dbReference type="InterPro" id="IPR013783">
    <property type="entry name" value="Ig-like_fold"/>
</dbReference>